<reference evidence="4 5" key="1">
    <citation type="submission" date="2016-10" db="EMBL/GenBank/DDBJ databases">
        <authorList>
            <person name="de Groot N.N."/>
        </authorList>
    </citation>
    <scope>NUCLEOTIDE SEQUENCE [LARGE SCALE GENOMIC DNA]</scope>
    <source>
        <strain evidence="4 5">CPCC 202808</strain>
    </source>
</reference>
<dbReference type="EMBL" id="FOOI01000023">
    <property type="protein sequence ID" value="SFH59833.1"/>
    <property type="molecule type" value="Genomic_DNA"/>
</dbReference>
<dbReference type="Proteomes" id="UP000533017">
    <property type="component" value="Unassembled WGS sequence"/>
</dbReference>
<evidence type="ECO:0000313" key="4">
    <source>
        <dbReference type="EMBL" id="SFH59833.1"/>
    </source>
</evidence>
<keyword evidence="6" id="KW-1185">Reference proteome</keyword>
<evidence type="ECO:0000256" key="1">
    <source>
        <dbReference type="ARBA" id="ARBA00006817"/>
    </source>
</evidence>
<feature type="domain" description="Activator of Hsp90 ATPase homologue 1/2-like C-terminal" evidence="2">
    <location>
        <begin position="19"/>
        <end position="159"/>
    </location>
</feature>
<proteinExistence type="inferred from homology"/>
<comment type="similarity">
    <text evidence="1">Belongs to the AHA1 family.</text>
</comment>
<reference evidence="3 6" key="2">
    <citation type="submission" date="2020-07" db="EMBL/GenBank/DDBJ databases">
        <title>Sequencing the genomes of 1000 actinobacteria strains.</title>
        <authorList>
            <person name="Klenk H.-P."/>
        </authorList>
    </citation>
    <scope>NUCLEOTIDE SEQUENCE [LARGE SCALE GENOMIC DNA]</scope>
    <source>
        <strain evidence="3 6">DSM 45117</strain>
    </source>
</reference>
<evidence type="ECO:0000313" key="3">
    <source>
        <dbReference type="EMBL" id="NYH86767.1"/>
    </source>
</evidence>
<accession>A0A1I3BC14</accession>
<dbReference type="STRING" id="504797.SAMN05421678_12355"/>
<dbReference type="SUPFAM" id="SSF55961">
    <property type="entry name" value="Bet v1-like"/>
    <property type="match status" value="1"/>
</dbReference>
<dbReference type="AlphaFoldDB" id="A0A1I3BC14"/>
<gene>
    <name evidence="3" type="ORF">FHR37_005618</name>
    <name evidence="4" type="ORF">SAMN05421678_12355</name>
</gene>
<evidence type="ECO:0000313" key="6">
    <source>
        <dbReference type="Proteomes" id="UP000533017"/>
    </source>
</evidence>
<dbReference type="InterPro" id="IPR023393">
    <property type="entry name" value="START-like_dom_sf"/>
</dbReference>
<evidence type="ECO:0000313" key="5">
    <source>
        <dbReference type="Proteomes" id="UP000199052"/>
    </source>
</evidence>
<dbReference type="RefSeq" id="WP_092889706.1">
    <property type="nucleotide sequence ID" value="NZ_FOOI01000023.1"/>
</dbReference>
<organism evidence="4 5">
    <name type="scientific">Actinopolymorpha cephalotaxi</name>
    <dbReference type="NCBI Taxonomy" id="504797"/>
    <lineage>
        <taxon>Bacteria</taxon>
        <taxon>Bacillati</taxon>
        <taxon>Actinomycetota</taxon>
        <taxon>Actinomycetes</taxon>
        <taxon>Propionibacteriales</taxon>
        <taxon>Actinopolymorphaceae</taxon>
        <taxon>Actinopolymorpha</taxon>
    </lineage>
</organism>
<name>A0A1I3BC14_9ACTN</name>
<dbReference type="Pfam" id="PF08327">
    <property type="entry name" value="AHSA1"/>
    <property type="match status" value="1"/>
</dbReference>
<dbReference type="OrthoDB" id="3365660at2"/>
<evidence type="ECO:0000259" key="2">
    <source>
        <dbReference type="Pfam" id="PF08327"/>
    </source>
</evidence>
<protein>
    <submittedName>
        <fullName evidence="4">Uncharacterized conserved protein YndB, AHSA1/START domain</fullName>
    </submittedName>
    <submittedName>
        <fullName evidence="3">Uncharacterized protein YndB with AHSA1/START domain</fullName>
    </submittedName>
</protein>
<sequence length="163" mass="17756">MTDRTQTHATFVLEREYPVPVDRVWAAFADPKIKRKWFGSDEFVDVEYTDDFRVGGEATDEGRHGEGGPLSQFRATYTDIAANERIVYTYDMWLDGAHASTSITTIRLEPTDGDAGKGTRLTYTEQGVHLDGVHGPGPDAAAGREAGTADMLDAMGKLLAGVS</sequence>
<dbReference type="Gene3D" id="3.30.530.20">
    <property type="match status" value="1"/>
</dbReference>
<dbReference type="EMBL" id="JACBZA010000001">
    <property type="protein sequence ID" value="NYH86767.1"/>
    <property type="molecule type" value="Genomic_DNA"/>
</dbReference>
<dbReference type="Proteomes" id="UP000199052">
    <property type="component" value="Unassembled WGS sequence"/>
</dbReference>
<dbReference type="InterPro" id="IPR013538">
    <property type="entry name" value="ASHA1/2-like_C"/>
</dbReference>